<dbReference type="PANTHER" id="PTHR42905">
    <property type="entry name" value="PHOSPHOENOLPYRUVATE CARBOXYLASE"/>
    <property type="match status" value="1"/>
</dbReference>
<dbReference type="AlphaFoldDB" id="A0A1X1EM10"/>
<dbReference type="EMBL" id="MLJI01000002">
    <property type="protein sequence ID" value="ORM89941.1"/>
    <property type="molecule type" value="Genomic_DNA"/>
</dbReference>
<protein>
    <submittedName>
        <fullName evidence="2">Carboxyvinyl-carboxyphosphonate phosphorylmutase</fullName>
    </submittedName>
</protein>
<keyword evidence="1" id="KW-0479">Metal-binding</keyword>
<dbReference type="InterPro" id="IPR040442">
    <property type="entry name" value="Pyrv_kinase-like_dom_sf"/>
</dbReference>
<accession>A0A1X1EM10</accession>
<dbReference type="RefSeq" id="WP_084879657.1">
    <property type="nucleotide sequence ID" value="NZ_JAGGMY010000002.1"/>
</dbReference>
<sequence>MNFAELHNQNNPLLIANVWDAVSAVAAQKAGYQALGTSSAAIAATLGYEDGQSMPFDELLYMVTRIRAVSDLPLSVDMEAGYGDSAEEITANLKRLAQIGVSGVNLEDSRVIKQVRQLDDASEFSATLKSVCNALKSEGYGLFLNVRTDTYLLTHERALQETLLRGQLYKAAGADGLFVPCLTSEIDISIIAEAIDLPLNVMCMPDLPSFGRLKLAGVSRISMGNFVHSALQSKLTDLMSAIRSHQTFEGLFVDESGK</sequence>
<dbReference type="OrthoDB" id="9780430at2"/>
<dbReference type="GO" id="GO:0003824">
    <property type="term" value="F:catalytic activity"/>
    <property type="evidence" value="ECO:0007669"/>
    <property type="project" value="InterPro"/>
</dbReference>
<dbReference type="Proteomes" id="UP000193749">
    <property type="component" value="Unassembled WGS sequence"/>
</dbReference>
<gene>
    <name evidence="2" type="ORF">HA50_25495</name>
</gene>
<dbReference type="CDD" id="cd00377">
    <property type="entry name" value="ICL_PEPM"/>
    <property type="match status" value="1"/>
</dbReference>
<evidence type="ECO:0000313" key="3">
    <source>
        <dbReference type="Proteomes" id="UP000193749"/>
    </source>
</evidence>
<evidence type="ECO:0000313" key="2">
    <source>
        <dbReference type="EMBL" id="ORM89941.1"/>
    </source>
</evidence>
<dbReference type="InterPro" id="IPR039556">
    <property type="entry name" value="ICL/PEPM"/>
</dbReference>
<organism evidence="2 3">
    <name type="scientific">Pantoea cypripedii</name>
    <name type="common">Pectobacterium cypripedii</name>
    <name type="synonym">Erwinia cypripedii</name>
    <dbReference type="NCBI Taxonomy" id="55209"/>
    <lineage>
        <taxon>Bacteria</taxon>
        <taxon>Pseudomonadati</taxon>
        <taxon>Pseudomonadota</taxon>
        <taxon>Gammaproteobacteria</taxon>
        <taxon>Enterobacterales</taxon>
        <taxon>Erwiniaceae</taxon>
        <taxon>Pantoea</taxon>
    </lineage>
</organism>
<dbReference type="GO" id="GO:0046872">
    <property type="term" value="F:metal ion binding"/>
    <property type="evidence" value="ECO:0007669"/>
    <property type="project" value="UniProtKB-KW"/>
</dbReference>
<name>A0A1X1EM10_PANCY</name>
<keyword evidence="3" id="KW-1185">Reference proteome</keyword>
<dbReference type="Pfam" id="PF13714">
    <property type="entry name" value="PEP_mutase"/>
    <property type="match status" value="1"/>
</dbReference>
<dbReference type="STRING" id="55209.HA50_25495"/>
<proteinExistence type="predicted"/>
<dbReference type="PANTHER" id="PTHR42905:SF16">
    <property type="entry name" value="CARBOXYPHOSPHONOENOLPYRUVATE PHOSPHONOMUTASE-LIKE PROTEIN (AFU_ORTHOLOGUE AFUA_5G07230)"/>
    <property type="match status" value="1"/>
</dbReference>
<dbReference type="SUPFAM" id="SSF51621">
    <property type="entry name" value="Phosphoenolpyruvate/pyruvate domain"/>
    <property type="match status" value="1"/>
</dbReference>
<dbReference type="Gene3D" id="3.20.20.60">
    <property type="entry name" value="Phosphoenolpyruvate-binding domains"/>
    <property type="match status" value="1"/>
</dbReference>
<reference evidence="2 3" key="1">
    <citation type="journal article" date="2017" name="Antonie Van Leeuwenhoek">
        <title>Phylogenomic resolution of the bacterial genus Pantoea and its relationship with Erwinia and Tatumella.</title>
        <authorList>
            <person name="Palmer M."/>
            <person name="Steenkamp E.T."/>
            <person name="Coetzee M.P."/>
            <person name="Chan W.Y."/>
            <person name="van Zyl E."/>
            <person name="De Maayer P."/>
            <person name="Coutinho T.A."/>
            <person name="Blom J."/>
            <person name="Smits T.H."/>
            <person name="Duffy B."/>
            <person name="Venter S.N."/>
        </authorList>
    </citation>
    <scope>NUCLEOTIDE SEQUENCE [LARGE SCALE GENOMIC DNA]</scope>
    <source>
        <strain evidence="2 3">LMG 2657</strain>
    </source>
</reference>
<evidence type="ECO:0000256" key="1">
    <source>
        <dbReference type="ARBA" id="ARBA00022723"/>
    </source>
</evidence>
<comment type="caution">
    <text evidence="2">The sequence shown here is derived from an EMBL/GenBank/DDBJ whole genome shotgun (WGS) entry which is preliminary data.</text>
</comment>
<dbReference type="InterPro" id="IPR015813">
    <property type="entry name" value="Pyrv/PenolPyrv_kinase-like_dom"/>
</dbReference>